<keyword evidence="6" id="KW-0808">Transferase</keyword>
<reference evidence="6" key="1">
    <citation type="submission" date="2020-05" db="EMBL/GenBank/DDBJ databases">
        <title>Phylogenomic resolution of chytrid fungi.</title>
        <authorList>
            <person name="Stajich J.E."/>
            <person name="Amses K."/>
            <person name="Simmons R."/>
            <person name="Seto K."/>
            <person name="Myers J."/>
            <person name="Bonds A."/>
            <person name="Quandt C.A."/>
            <person name="Barry K."/>
            <person name="Liu P."/>
            <person name="Grigoriev I."/>
            <person name="Longcore J.E."/>
            <person name="James T.Y."/>
        </authorList>
    </citation>
    <scope>NUCLEOTIDE SEQUENCE</scope>
    <source>
        <strain evidence="6">JEL0476</strain>
    </source>
</reference>
<dbReference type="InterPro" id="IPR037353">
    <property type="entry name" value="ASH2"/>
</dbReference>
<dbReference type="GO" id="GO:0032259">
    <property type="term" value="P:methylation"/>
    <property type="evidence" value="ECO:0007669"/>
    <property type="project" value="UniProtKB-KW"/>
</dbReference>
<protein>
    <submittedName>
        <fullName evidence="6">Set1/Ash2 histone methyltransferase complex subunit ASH2</fullName>
    </submittedName>
</protein>
<dbReference type="CDD" id="cd12872">
    <property type="entry name" value="SPRY_Ash2"/>
    <property type="match status" value="1"/>
</dbReference>
<feature type="domain" description="SPRY" evidence="5">
    <location>
        <begin position="202"/>
        <end position="461"/>
    </location>
</feature>
<dbReference type="Proteomes" id="UP001211065">
    <property type="component" value="Unassembled WGS sequence"/>
</dbReference>
<dbReference type="SUPFAM" id="SSF49899">
    <property type="entry name" value="Concanavalin A-like lectins/glucanases"/>
    <property type="match status" value="1"/>
</dbReference>
<dbReference type="Gene3D" id="2.60.120.920">
    <property type="match status" value="1"/>
</dbReference>
<keyword evidence="7" id="KW-1185">Reference proteome</keyword>
<dbReference type="InterPro" id="IPR043136">
    <property type="entry name" value="B30.2/SPRY_sf"/>
</dbReference>
<organism evidence="6 7">
    <name type="scientific">Clydaea vesicula</name>
    <dbReference type="NCBI Taxonomy" id="447962"/>
    <lineage>
        <taxon>Eukaryota</taxon>
        <taxon>Fungi</taxon>
        <taxon>Fungi incertae sedis</taxon>
        <taxon>Chytridiomycota</taxon>
        <taxon>Chytridiomycota incertae sedis</taxon>
        <taxon>Chytridiomycetes</taxon>
        <taxon>Lobulomycetales</taxon>
        <taxon>Lobulomycetaceae</taxon>
        <taxon>Clydaea</taxon>
    </lineage>
</organism>
<dbReference type="EMBL" id="JADGJW010000512">
    <property type="protein sequence ID" value="KAJ3215906.1"/>
    <property type="molecule type" value="Genomic_DNA"/>
</dbReference>
<dbReference type="InterPro" id="IPR003877">
    <property type="entry name" value="SPRY_dom"/>
</dbReference>
<comment type="caution">
    <text evidence="6">The sequence shown here is derived from an EMBL/GenBank/DDBJ whole genome shotgun (WGS) entry which is preliminary data.</text>
</comment>
<sequence>MDAICDYCSLPFNEHTLQEILPITEIKCFVCKKISNLKCIDLVKSWKKSPLIFDNLYKLTCHKCSSTNKTCLERLNLSWNDVLVLTLLNLSKLSKPKKFSADGKLTFFHVKQDICEFIEKNWCIIWTRQKHSTWKNSCASCLSTNASFVSGSEFFPDQGLWALRNPGQKLESKQRHTSHQISPDGTLIDNSGDNDKKSDFSKKRSTFENDLSQLHQKKKYKKSKHSKPQRDYSPIEDNNSSDSEKEMQTLKSSEDLKGDFITMYPDIPNPYGEIVHMSDQPTHTAPKIKIINNSTVSSTKGYKMAKASHGVIEGDWIGWSQISGDLQAPCGYDQFSYSWRQKPGTLFHNSDGVDKEGYVSGFDVGDTIGVLISLPSLTSDEKKDLKQRLWNGQQIYDTFKKRELKLLKGSFIQFLKNGKELNFGSFGFKDLNLGKYHPAVSIFTPSGKDEGVIKVNFGPDFKYNVPLGFTGFCEVENVKNDEKENFQKFNTYRNGNVMADSKIKVELKTELVNLNEFIYESNMQQNPSTELPNDEDVKHPPPLNSSLEIEFKLSKNSNTKNFESASIETSIDKNDPIENTIMLQDTVNSVLEN</sequence>
<dbReference type="GO" id="GO:0048188">
    <property type="term" value="C:Set1C/COMPASS complex"/>
    <property type="evidence" value="ECO:0007669"/>
    <property type="project" value="InterPro"/>
</dbReference>
<dbReference type="PANTHER" id="PTHR10598:SF0">
    <property type="entry name" value="SET1_ASH2 HISTONE METHYLTRANSFERASE COMPLEX SUBUNIT ASH2"/>
    <property type="match status" value="1"/>
</dbReference>
<feature type="region of interest" description="Disordered" evidence="4">
    <location>
        <begin position="169"/>
        <end position="250"/>
    </location>
</feature>
<accession>A0AAD5TZE1</accession>
<keyword evidence="6" id="KW-0489">Methyltransferase</keyword>
<proteinExistence type="inferred from homology"/>
<feature type="compositionally biased region" description="Basic residues" evidence="4">
    <location>
        <begin position="215"/>
        <end position="227"/>
    </location>
</feature>
<evidence type="ECO:0000256" key="4">
    <source>
        <dbReference type="SAM" id="MobiDB-lite"/>
    </source>
</evidence>
<name>A0AAD5TZE1_9FUNG</name>
<dbReference type="GO" id="GO:0008168">
    <property type="term" value="F:methyltransferase activity"/>
    <property type="evidence" value="ECO:0007669"/>
    <property type="project" value="UniProtKB-KW"/>
</dbReference>
<keyword evidence="2" id="KW-0539">Nucleus</keyword>
<dbReference type="AlphaFoldDB" id="A0AAD5TZE1"/>
<evidence type="ECO:0000259" key="5">
    <source>
        <dbReference type="SMART" id="SM00449"/>
    </source>
</evidence>
<evidence type="ECO:0000256" key="2">
    <source>
        <dbReference type="ARBA" id="ARBA00023242"/>
    </source>
</evidence>
<dbReference type="GO" id="GO:0000976">
    <property type="term" value="F:transcription cis-regulatory region binding"/>
    <property type="evidence" value="ECO:0007669"/>
    <property type="project" value="TreeGrafter"/>
</dbReference>
<feature type="region of interest" description="Disordered" evidence="4">
    <location>
        <begin position="523"/>
        <end position="543"/>
    </location>
</feature>
<evidence type="ECO:0000313" key="6">
    <source>
        <dbReference type="EMBL" id="KAJ3215906.1"/>
    </source>
</evidence>
<evidence type="ECO:0000313" key="7">
    <source>
        <dbReference type="Proteomes" id="UP001211065"/>
    </source>
</evidence>
<dbReference type="PANTHER" id="PTHR10598">
    <property type="entry name" value="SET1/ASH2 HISTONE METHYLTRANSFERASE COMPLEX SUBUNIT ASH2"/>
    <property type="match status" value="1"/>
</dbReference>
<evidence type="ECO:0000256" key="1">
    <source>
        <dbReference type="ARBA" id="ARBA00004123"/>
    </source>
</evidence>
<evidence type="ECO:0000256" key="3">
    <source>
        <dbReference type="ARBA" id="ARBA00038149"/>
    </source>
</evidence>
<feature type="compositionally biased region" description="Polar residues" evidence="4">
    <location>
        <begin position="179"/>
        <end position="191"/>
    </location>
</feature>
<dbReference type="Gene3D" id="3.90.980.20">
    <property type="match status" value="1"/>
</dbReference>
<dbReference type="InterPro" id="IPR013320">
    <property type="entry name" value="ConA-like_dom_sf"/>
</dbReference>
<feature type="compositionally biased region" description="Basic and acidic residues" evidence="4">
    <location>
        <begin position="193"/>
        <end position="207"/>
    </location>
</feature>
<comment type="subcellular location">
    <subcellularLocation>
        <location evidence="1">Nucleus</location>
    </subcellularLocation>
</comment>
<comment type="similarity">
    <text evidence="3">Belongs to the cclA family.</text>
</comment>
<dbReference type="SMART" id="SM00449">
    <property type="entry name" value="SPRY"/>
    <property type="match status" value="1"/>
</dbReference>
<gene>
    <name evidence="6" type="primary">ASH2L</name>
    <name evidence="6" type="ORF">HK099_006151</name>
</gene>